<reference evidence="1 2" key="2">
    <citation type="journal article" date="2006" name="Environ. Microbiol.">
        <title>Sequence analysis of three plasmids harboured in Rhodococcus erythropolis strain PR4.</title>
        <authorList>
            <person name="Sekine M."/>
            <person name="Tanikawa S."/>
            <person name="Omata S."/>
            <person name="Saito M."/>
            <person name="Fujisawa T."/>
            <person name="Tsukatani N."/>
            <person name="Tajima T."/>
            <person name="Sekigawa T."/>
            <person name="Kosugi H."/>
            <person name="Matsuo Y."/>
            <person name="Nishiko R."/>
            <person name="Imamura K."/>
            <person name="Ito M."/>
            <person name="Narita H."/>
            <person name="Tago S."/>
            <person name="Fujita N."/>
            <person name="Harayama S."/>
        </authorList>
    </citation>
    <scope>NUCLEOTIDE SEQUENCE [LARGE SCALE GENOMIC DNA]</scope>
    <source>
        <strain evidence="2">PR4 / NBRC 100887</strain>
    </source>
</reference>
<protein>
    <recommendedName>
        <fullName evidence="3">Minor tail protein</fullName>
    </recommendedName>
</protein>
<evidence type="ECO:0000313" key="1">
    <source>
        <dbReference type="EMBL" id="BAH32964.1"/>
    </source>
</evidence>
<dbReference type="HOGENOM" id="CLU_078781_0_0_11"/>
<dbReference type="eggNOG" id="ENOG5030P4U">
    <property type="taxonomic scope" value="Bacteria"/>
</dbReference>
<sequence>MGDSMSDLLLFEIEAPNGDRAIIHGPGSGAQGIELDESPEGLWETPTTTIWTEGARQEGGTYNGFRHNMQDVILPVHISPTEDMSWQQVKSRWSAMWEFERETHLVATSSSGIRRLALRKVETPKFNPRNDPGRNRYGHMVMTLRAGWPFWVEKDELDLFQSKVGELNGHLTLLNPTNRPMHVKWVIDAPQGGQVTIPDFSWITDPKHEDYEWRGRVVDVPTLSPGENLVIETYPDVETYTSNLNPMFSARSNAIDFDFPVPPHTLPVDVPIKCTKPNMTVAVYQPRHWTMVMGGEE</sequence>
<reference evidence="2" key="1">
    <citation type="submission" date="2005-03" db="EMBL/GenBank/DDBJ databases">
        <title>Comparison of the complete genome sequences of Rhodococcus erythropolis PR4 and Rhodococcus opacus B4.</title>
        <authorList>
            <person name="Takarada H."/>
            <person name="Sekine M."/>
            <person name="Hosoyama A."/>
            <person name="Yamada R."/>
            <person name="Fujisawa T."/>
            <person name="Omata S."/>
            <person name="Shimizu A."/>
            <person name="Tsukatani N."/>
            <person name="Tanikawa S."/>
            <person name="Fujita N."/>
            <person name="Harayama S."/>
        </authorList>
    </citation>
    <scope>NUCLEOTIDE SEQUENCE [LARGE SCALE GENOMIC DNA]</scope>
    <source>
        <strain evidence="2">PR4 / NBRC 100887</strain>
    </source>
</reference>
<evidence type="ECO:0000313" key="2">
    <source>
        <dbReference type="Proteomes" id="UP000002204"/>
    </source>
</evidence>
<dbReference type="KEGG" id="rer:RER_22560"/>
<name>C0ZX79_RHOE4</name>
<gene>
    <name evidence="1" type="ordered locus">RER_22560</name>
</gene>
<dbReference type="EMBL" id="AP008957">
    <property type="protein sequence ID" value="BAH32964.1"/>
    <property type="molecule type" value="Genomic_DNA"/>
</dbReference>
<dbReference type="Proteomes" id="UP000002204">
    <property type="component" value="Chromosome"/>
</dbReference>
<organism evidence="1 2">
    <name type="scientific">Rhodococcus erythropolis (strain PR4 / NBRC 100887)</name>
    <dbReference type="NCBI Taxonomy" id="234621"/>
    <lineage>
        <taxon>Bacteria</taxon>
        <taxon>Bacillati</taxon>
        <taxon>Actinomycetota</taxon>
        <taxon>Actinomycetes</taxon>
        <taxon>Mycobacteriales</taxon>
        <taxon>Nocardiaceae</taxon>
        <taxon>Rhodococcus</taxon>
        <taxon>Rhodococcus erythropolis group</taxon>
    </lineage>
</organism>
<accession>C0ZX79</accession>
<evidence type="ECO:0008006" key="3">
    <source>
        <dbReference type="Google" id="ProtNLM"/>
    </source>
</evidence>
<proteinExistence type="predicted"/>
<dbReference type="AlphaFoldDB" id="C0ZX79"/>